<comment type="caution">
    <text evidence="1">The sequence shown here is derived from an EMBL/GenBank/DDBJ whole genome shotgun (WGS) entry which is preliminary data.</text>
</comment>
<organism evidence="1 2">
    <name type="scientific">Gigaspora margarita</name>
    <dbReference type="NCBI Taxonomy" id="4874"/>
    <lineage>
        <taxon>Eukaryota</taxon>
        <taxon>Fungi</taxon>
        <taxon>Fungi incertae sedis</taxon>
        <taxon>Mucoromycota</taxon>
        <taxon>Glomeromycotina</taxon>
        <taxon>Glomeromycetes</taxon>
        <taxon>Diversisporales</taxon>
        <taxon>Gigasporaceae</taxon>
        <taxon>Gigaspora</taxon>
    </lineage>
</organism>
<accession>A0A8H4B091</accession>
<evidence type="ECO:0000313" key="2">
    <source>
        <dbReference type="Proteomes" id="UP000439903"/>
    </source>
</evidence>
<dbReference type="AlphaFoldDB" id="A0A8H4B091"/>
<keyword evidence="2" id="KW-1185">Reference proteome</keyword>
<dbReference type="Proteomes" id="UP000439903">
    <property type="component" value="Unassembled WGS sequence"/>
</dbReference>
<reference evidence="1 2" key="1">
    <citation type="journal article" date="2019" name="Environ. Microbiol.">
        <title>At the nexus of three kingdoms: the genome of the mycorrhizal fungus Gigaspora margarita provides insights into plant, endobacterial and fungal interactions.</title>
        <authorList>
            <person name="Venice F."/>
            <person name="Ghignone S."/>
            <person name="Salvioli di Fossalunga A."/>
            <person name="Amselem J."/>
            <person name="Novero M."/>
            <person name="Xianan X."/>
            <person name="Sedzielewska Toro K."/>
            <person name="Morin E."/>
            <person name="Lipzen A."/>
            <person name="Grigoriev I.V."/>
            <person name="Henrissat B."/>
            <person name="Martin F.M."/>
            <person name="Bonfante P."/>
        </authorList>
    </citation>
    <scope>NUCLEOTIDE SEQUENCE [LARGE SCALE GENOMIC DNA]</scope>
    <source>
        <strain evidence="1 2">BEG34</strain>
    </source>
</reference>
<name>A0A8H4B091_GIGMA</name>
<proteinExistence type="predicted"/>
<gene>
    <name evidence="1" type="ORF">F8M41_024921</name>
</gene>
<dbReference type="InterPro" id="IPR025533">
    <property type="entry name" value="DUF4419"/>
</dbReference>
<dbReference type="EMBL" id="WTPW01000088">
    <property type="protein sequence ID" value="KAF0550174.1"/>
    <property type="molecule type" value="Genomic_DNA"/>
</dbReference>
<protein>
    <submittedName>
        <fullName evidence="1">Uncharacterized protein</fullName>
    </submittedName>
</protein>
<dbReference type="Pfam" id="PF14388">
    <property type="entry name" value="DUF4419"/>
    <property type="match status" value="1"/>
</dbReference>
<dbReference type="OrthoDB" id="9978173at2759"/>
<evidence type="ECO:0000313" key="1">
    <source>
        <dbReference type="EMBL" id="KAF0550174.1"/>
    </source>
</evidence>
<sequence length="81" mass="8956">MDFPYDRTGSAIHQYDINFDDFPPPGTVEVPFKFTDTNQSLKLIAGFIGANQDISDNEAIISPVIGWSIVDDDDDSTKNSD</sequence>